<reference evidence="2" key="2">
    <citation type="journal article" date="2021" name="PeerJ">
        <title>Extensive microbial diversity within the chicken gut microbiome revealed by metagenomics and culture.</title>
        <authorList>
            <person name="Gilroy R."/>
            <person name="Ravi A."/>
            <person name="Getino M."/>
            <person name="Pursley I."/>
            <person name="Horton D.L."/>
            <person name="Alikhan N.F."/>
            <person name="Baker D."/>
            <person name="Gharbi K."/>
            <person name="Hall N."/>
            <person name="Watson M."/>
            <person name="Adriaenssens E.M."/>
            <person name="Foster-Nyarko E."/>
            <person name="Jarju S."/>
            <person name="Secka A."/>
            <person name="Antonio M."/>
            <person name="Oren A."/>
            <person name="Chaudhuri R.R."/>
            <person name="La Ragione R."/>
            <person name="Hildebrand F."/>
            <person name="Pallen M.J."/>
        </authorList>
    </citation>
    <scope>NUCLEOTIDE SEQUENCE</scope>
    <source>
        <strain evidence="2">6276</strain>
    </source>
</reference>
<protein>
    <submittedName>
        <fullName evidence="2">DUF262 domain-containing protein</fullName>
    </submittedName>
</protein>
<dbReference type="InterPro" id="IPR004919">
    <property type="entry name" value="GmrSD_N"/>
</dbReference>
<organism evidence="2 3">
    <name type="scientific">Candidatus Scatousia excrementigallinarum</name>
    <dbReference type="NCBI Taxonomy" id="2840935"/>
    <lineage>
        <taxon>Bacteria</taxon>
        <taxon>Candidatus Scatousia</taxon>
    </lineage>
</organism>
<dbReference type="Proteomes" id="UP000823928">
    <property type="component" value="Unassembled WGS sequence"/>
</dbReference>
<sequence>MSTTLHSFMDIFETEFEAGEEIVQLQKIAIPLIQRDYAQGRMDGDVNRVRSRFLSALYDAITIKPITLDFVYGDIDVNGVMTPLDGQQRLTTLFLLHWYAAKKENVAKEECEFLVKFSYETRYSARYFCAELVKFCPSFSEKISAEIINQAWFPLDWKKDPTISSMLVMIDAINDKFKDIEDIWSKLKNGAITFYFLPIKDMGLTDELYIKMNSRGKPLTLFEHFKAELEREIRALDEKIGNKNADRIVAKIDKSWTDLLWRYRNSGSGDAADDNIIDDEFLRYFKFICDIICYRSGKSPQGYSNDVFELLHLYFSCNDEVNSPKNIATLEAFFDCWCNIDGFSNPTKFLESFMGNEHTKSKIIVNKGKIDIFEDCIHNYSDKSGRIRQFPLNRIVLLYAITVYLQHQQYVLYDDFVRRIRIVNNLVQNSEDEVSDRLDRNRIPAILQAVDSIILKGEIDDSLDNNFNVNQIQEEKEKIAFLIDNPSKSDILFALEDHPMLKGQISIVGLENLNYYDRFVSLFKCSWDKIDCAMITFGNYGQQERNNWRYQFASKSIQLAWDELFHMSANKGFENTKKILIALLSSNESFDNCILDSIISNYIAECENNSIYPWTYYYVKYSVFRPGSYGKLSNNDIVSKPYLFSIMQTKSQWSQNTYIPYLKEADDLHLSRDSMGQRLDYPDKYITCDNAAYLIFEKESRNLIEKIEILQNNERIDTEDRIIKLKRYLETINE</sequence>
<reference evidence="2" key="1">
    <citation type="submission" date="2020-10" db="EMBL/GenBank/DDBJ databases">
        <authorList>
            <person name="Gilroy R."/>
        </authorList>
    </citation>
    <scope>NUCLEOTIDE SEQUENCE</scope>
    <source>
        <strain evidence="2">6276</strain>
    </source>
</reference>
<gene>
    <name evidence="2" type="ORF">IAC10_07630</name>
</gene>
<name>A0A9D1JNR1_9BACT</name>
<evidence type="ECO:0000313" key="3">
    <source>
        <dbReference type="Proteomes" id="UP000823928"/>
    </source>
</evidence>
<comment type="caution">
    <text evidence="2">The sequence shown here is derived from an EMBL/GenBank/DDBJ whole genome shotgun (WGS) entry which is preliminary data.</text>
</comment>
<dbReference type="Pfam" id="PF03235">
    <property type="entry name" value="GmrSD_N"/>
    <property type="match status" value="1"/>
</dbReference>
<proteinExistence type="predicted"/>
<dbReference type="EMBL" id="DVIU01000151">
    <property type="protein sequence ID" value="HIS36485.1"/>
    <property type="molecule type" value="Genomic_DNA"/>
</dbReference>
<dbReference type="AlphaFoldDB" id="A0A9D1JNR1"/>
<evidence type="ECO:0000259" key="1">
    <source>
        <dbReference type="Pfam" id="PF03235"/>
    </source>
</evidence>
<feature type="domain" description="GmrSD restriction endonucleases N-terminal" evidence="1">
    <location>
        <begin position="21"/>
        <end position="229"/>
    </location>
</feature>
<accession>A0A9D1JNR1</accession>
<evidence type="ECO:0000313" key="2">
    <source>
        <dbReference type="EMBL" id="HIS36485.1"/>
    </source>
</evidence>